<name>A0ABW4NQS3_9LACT</name>
<dbReference type="Pfam" id="PF14249">
    <property type="entry name" value="Tocopherol_cycl"/>
    <property type="match status" value="1"/>
</dbReference>
<gene>
    <name evidence="1" type="ORF">ACFSBK_05100</name>
</gene>
<evidence type="ECO:0000313" key="2">
    <source>
        <dbReference type="Proteomes" id="UP001597285"/>
    </source>
</evidence>
<dbReference type="PANTHER" id="PTHR35309">
    <property type="match status" value="1"/>
</dbReference>
<dbReference type="RefSeq" id="WP_058918926.1">
    <property type="nucleotide sequence ID" value="NZ_JBHSQC010000004.1"/>
</dbReference>
<dbReference type="Proteomes" id="UP001597285">
    <property type="component" value="Unassembled WGS sequence"/>
</dbReference>
<reference evidence="2" key="1">
    <citation type="journal article" date="2019" name="Int. J. Syst. Evol. Microbiol.">
        <title>The Global Catalogue of Microorganisms (GCM) 10K type strain sequencing project: providing services to taxonomists for standard genome sequencing and annotation.</title>
        <authorList>
            <consortium name="The Broad Institute Genomics Platform"/>
            <consortium name="The Broad Institute Genome Sequencing Center for Infectious Disease"/>
            <person name="Wu L."/>
            <person name="Ma J."/>
        </authorList>
    </citation>
    <scope>NUCLEOTIDE SEQUENCE [LARGE SCALE GENOMIC DNA]</scope>
    <source>
        <strain evidence="2">KCTC 42143</strain>
    </source>
</reference>
<evidence type="ECO:0000313" key="1">
    <source>
        <dbReference type="EMBL" id="MFD1799237.1"/>
    </source>
</evidence>
<dbReference type="PANTHER" id="PTHR35309:SF4">
    <property type="entry name" value="TOCOPHEROL CYCLASE"/>
    <property type="match status" value="1"/>
</dbReference>
<protein>
    <submittedName>
        <fullName evidence="1">Tocopherol cyclase family protein</fullName>
    </submittedName>
</protein>
<dbReference type="EMBL" id="JBHUFF010000009">
    <property type="protein sequence ID" value="MFD1799237.1"/>
    <property type="molecule type" value="Genomic_DNA"/>
</dbReference>
<proteinExistence type="predicted"/>
<dbReference type="InterPro" id="IPR025893">
    <property type="entry name" value="Tocopherol_cyclase"/>
</dbReference>
<dbReference type="SUPFAM" id="SSF159245">
    <property type="entry name" value="AttH-like"/>
    <property type="match status" value="1"/>
</dbReference>
<organism evidence="1 2">
    <name type="scientific">Carnobacterium antarcticum</name>
    <dbReference type="NCBI Taxonomy" id="2126436"/>
    <lineage>
        <taxon>Bacteria</taxon>
        <taxon>Bacillati</taxon>
        <taxon>Bacillota</taxon>
        <taxon>Bacilli</taxon>
        <taxon>Lactobacillales</taxon>
        <taxon>Carnobacteriaceae</taxon>
        <taxon>Carnobacterium</taxon>
    </lineage>
</organism>
<comment type="caution">
    <text evidence="1">The sequence shown here is derived from an EMBL/GenBank/DDBJ whole genome shotgun (WGS) entry which is preliminary data.</text>
</comment>
<sequence>MFDKLTNPILFQGNLKKKPYFEGWYFKQVSADERQIVSLIPGISLNKAESHSFVQYIVVLVDENQQKITRTGYVEYPIEAFTYQNDPFQITIGSNIFTESGVSVHLKDEQITIVGSLDFGPLYPIEKSFFTPNIMGAFAYVPKMECSHGVISMNHAVRGSLLVNGKQMELTHGKGYIEKDWGSAFPREYVWIQSNHFQNPSTSVFFSEAYIPFLGSSFEGFICNLVMDNKEYRFATYRRDKCKLEKINADTVKVKLENKEACLTLEASIMQQGELKAPTNDGMHKTIKEGLSGKLRLQLELKKEKRTYTDVSVSAGIEIVEHNDSFMSAKKETN</sequence>
<accession>A0ABW4NQS3</accession>
<keyword evidence="2" id="KW-1185">Reference proteome</keyword>